<keyword evidence="6" id="KW-1185">Reference proteome</keyword>
<dbReference type="Proteomes" id="UP000310506">
    <property type="component" value="Unassembled WGS sequence"/>
</dbReference>
<protein>
    <recommendedName>
        <fullName evidence="4">SH3b domain-containing protein</fullName>
    </recommendedName>
</protein>
<feature type="domain" description="SH3b" evidence="4">
    <location>
        <begin position="33"/>
        <end position="97"/>
    </location>
</feature>
<keyword evidence="2" id="KW-0961">Cell wall biogenesis/degradation</keyword>
<evidence type="ECO:0000313" key="5">
    <source>
        <dbReference type="EMBL" id="THB60632.1"/>
    </source>
</evidence>
<evidence type="ECO:0000313" key="6">
    <source>
        <dbReference type="Proteomes" id="UP000310506"/>
    </source>
</evidence>
<dbReference type="Pfam" id="PF01520">
    <property type="entry name" value="Amidase_3"/>
    <property type="match status" value="1"/>
</dbReference>
<dbReference type="GO" id="GO:0071555">
    <property type="term" value="P:cell wall organization"/>
    <property type="evidence" value="ECO:0007669"/>
    <property type="project" value="UniProtKB-KW"/>
</dbReference>
<gene>
    <name evidence="5" type="ORF">ESZ54_09485</name>
</gene>
<dbReference type="Gene3D" id="3.40.630.40">
    <property type="entry name" value="Zn-dependent exopeptidases"/>
    <property type="match status" value="1"/>
</dbReference>
<dbReference type="SMART" id="SM00287">
    <property type="entry name" value="SH3b"/>
    <property type="match status" value="3"/>
</dbReference>
<reference evidence="5 6" key="1">
    <citation type="submission" date="2019-01" db="EMBL/GenBank/DDBJ databases">
        <title>Vagococcus silagei sp. nov. isolated from brewer's grain.</title>
        <authorList>
            <person name="Guu J.-R."/>
        </authorList>
    </citation>
    <scope>NUCLEOTIDE SEQUENCE [LARGE SCALE GENOMIC DNA]</scope>
    <source>
        <strain evidence="5 6">2B-2</strain>
    </source>
</reference>
<dbReference type="InterPro" id="IPR050695">
    <property type="entry name" value="N-acetylmuramoyl_amidase_3"/>
</dbReference>
<dbReference type="OrthoDB" id="9806267at2"/>
<dbReference type="InterPro" id="IPR017293">
    <property type="entry name" value="N-acetylmuramoyl-L-ala_amidase"/>
</dbReference>
<proteinExistence type="predicted"/>
<evidence type="ECO:0000256" key="1">
    <source>
        <dbReference type="ARBA" id="ARBA00022801"/>
    </source>
</evidence>
<dbReference type="SMART" id="SM00646">
    <property type="entry name" value="Ami_3"/>
    <property type="match status" value="1"/>
</dbReference>
<dbReference type="PIRSF" id="PIRSF037846">
    <property type="entry name" value="Autolysin_YrvJ_prd"/>
    <property type="match status" value="1"/>
</dbReference>
<dbReference type="RefSeq" id="WP_136137440.1">
    <property type="nucleotide sequence ID" value="NZ_SDGV01000020.1"/>
</dbReference>
<accession>A0A4S3B1I7</accession>
<dbReference type="GO" id="GO:0030288">
    <property type="term" value="C:outer membrane-bounded periplasmic space"/>
    <property type="evidence" value="ECO:0007669"/>
    <property type="project" value="TreeGrafter"/>
</dbReference>
<dbReference type="AlphaFoldDB" id="A0A4S3B1I7"/>
<keyword evidence="3" id="KW-0812">Transmembrane</keyword>
<dbReference type="PANTHER" id="PTHR30404">
    <property type="entry name" value="N-ACETYLMURAMOYL-L-ALANINE AMIDASE"/>
    <property type="match status" value="1"/>
</dbReference>
<dbReference type="EMBL" id="SDGV01000020">
    <property type="protein sequence ID" value="THB60632.1"/>
    <property type="molecule type" value="Genomic_DNA"/>
</dbReference>
<dbReference type="Pfam" id="PF08239">
    <property type="entry name" value="SH3_3"/>
    <property type="match status" value="2"/>
</dbReference>
<dbReference type="SUPFAM" id="SSF53187">
    <property type="entry name" value="Zn-dependent exopeptidases"/>
    <property type="match status" value="1"/>
</dbReference>
<organism evidence="5 6">
    <name type="scientific">Vagococcus silagei</name>
    <dbReference type="NCBI Taxonomy" id="2508885"/>
    <lineage>
        <taxon>Bacteria</taxon>
        <taxon>Bacillati</taxon>
        <taxon>Bacillota</taxon>
        <taxon>Bacilli</taxon>
        <taxon>Lactobacillales</taxon>
        <taxon>Enterococcaceae</taxon>
        <taxon>Vagococcus</taxon>
    </lineage>
</organism>
<name>A0A4S3B1I7_9ENTE</name>
<dbReference type="InterPro" id="IPR003646">
    <property type="entry name" value="SH3-like_bac-type"/>
</dbReference>
<keyword evidence="3" id="KW-0472">Membrane</keyword>
<evidence type="ECO:0000256" key="2">
    <source>
        <dbReference type="ARBA" id="ARBA00023316"/>
    </source>
</evidence>
<keyword evidence="3" id="KW-1133">Transmembrane helix</keyword>
<dbReference type="GO" id="GO:0008745">
    <property type="term" value="F:N-acetylmuramoyl-L-alanine amidase activity"/>
    <property type="evidence" value="ECO:0007669"/>
    <property type="project" value="InterPro"/>
</dbReference>
<dbReference type="InterPro" id="IPR002508">
    <property type="entry name" value="MurNAc-LAA_cat"/>
</dbReference>
<keyword evidence="1" id="KW-0378">Hydrolase</keyword>
<sequence>MRNPTNKKNSLKLLVVNIMILTLLFFGFYLMKGNNQIATVQTIALNVRQEPTVNSPILSQVHREDRITIQDRKNNWYKIQLPDKSTGWVADWLIFEGESGPYTSLPGILIKSDVELKKSPSEKSKTLDTLKRKTHITVNLELNGWSRVLVNDQIGWIPSDTFNIKKKDFPKWKEETPLFIATETASLYEKPNQKTAVKTALTYGDTLVAMEKSEDEWYKVKTKDNQIGYLKQWHLTEHQLSKDDKKPDTPLAEYVVMIDPGHGGNDPGASSNDGKYFEKDMTLATAKTIKKELNQHGMSVLLTRSKDEIIPLKNISAKSNESHADAFISLHYDSTESPNEGSGTTTYYRHKSGKPLAKAVNDQIAGRLPLPNRGYGKQDYLILRENEKPAILIELGYMNNDLDAKYARSNDYHKLVAESIYNGLLEYFEIK</sequence>
<dbReference type="Gene3D" id="2.30.30.40">
    <property type="entry name" value="SH3 Domains"/>
    <property type="match status" value="3"/>
</dbReference>
<evidence type="ECO:0000259" key="4">
    <source>
        <dbReference type="PROSITE" id="PS51781"/>
    </source>
</evidence>
<evidence type="ECO:0000256" key="3">
    <source>
        <dbReference type="SAM" id="Phobius"/>
    </source>
</evidence>
<feature type="transmembrane region" description="Helical" evidence="3">
    <location>
        <begin position="12"/>
        <end position="31"/>
    </location>
</feature>
<dbReference type="GO" id="GO:0009253">
    <property type="term" value="P:peptidoglycan catabolic process"/>
    <property type="evidence" value="ECO:0007669"/>
    <property type="project" value="InterPro"/>
</dbReference>
<dbReference type="PANTHER" id="PTHR30404:SF7">
    <property type="entry name" value="CELL WALL AMIDASE LYTH-RELATED"/>
    <property type="match status" value="1"/>
</dbReference>
<dbReference type="CDD" id="cd02696">
    <property type="entry name" value="MurNAc-LAA"/>
    <property type="match status" value="1"/>
</dbReference>
<comment type="caution">
    <text evidence="5">The sequence shown here is derived from an EMBL/GenBank/DDBJ whole genome shotgun (WGS) entry which is preliminary data.</text>
</comment>
<dbReference type="PROSITE" id="PS51781">
    <property type="entry name" value="SH3B"/>
    <property type="match status" value="1"/>
</dbReference>